<reference evidence="1 2" key="1">
    <citation type="submission" date="2016-11" db="EMBL/GenBank/DDBJ databases">
        <authorList>
            <person name="Jaros S."/>
            <person name="Januszkiewicz K."/>
            <person name="Wedrychowicz H."/>
        </authorList>
    </citation>
    <scope>NUCLEOTIDE SEQUENCE [LARGE SCALE GENOMIC DNA]</scope>
    <source>
        <strain evidence="1 2">YL228</strain>
    </source>
</reference>
<gene>
    <name evidence="1" type="ORF">SAMN02910280_0375</name>
</gene>
<dbReference type="EMBL" id="FPIP01000014">
    <property type="protein sequence ID" value="SFW54673.1"/>
    <property type="molecule type" value="Genomic_DNA"/>
</dbReference>
<sequence>MASNLSHGMKRVLSGIMALLIVAGGSGLSANVRGGGLFARSAITANAETYSSHVMELQVGDILEPGAMYDANGKTIILQAGGYCTGGGQGDNVTYTQGTQDVIPENLMMLRVSSENDTLGAIGDMPNSYYPYANGAKVDAWQVVSVQSDGDGPESNQTITLTGYAETQSDNLFTSAVYYRQYNSSGELQDNGTLAENAGILIESDTKKWADGNTYVASGTVTIDSRVKVTGTVNLILLDGASLTINGGISVAQSAPYDENAGTLNIFAGSTTSGTITDSGSLTATGSDWNAGIGCSSSDFSSGNVNIHGGTITATGGKKCAGIGGTVNIYDGTVTANGGDDGAGIGGNYNHDGNTVNIYGGTVNAAGGENGAGIGGGQCGDGGTVNILGGTVIATAGDKSEWDDNAKIGVGIGGGGYYDDMTSNGTLTVADNATVYTSTDNDTWTDTTNSLDTRTRYMRVEPAAAVTYTYYPAVAATCTDAGNIEYYLGSDNKYYSNDQGTLLADQSGDNVVDENDVVIAATGHSYGTPTYSWTEESGVWKCTATRTCANNASHVETETVDGIYAEVTPATVNTVGTGRWTATFTNNAFTAQTKDVEIAKLVPEKHDAVAPTCTAAGNIEYYIYDGYYYTKSDGIFIPLTDRNDDGEVSADDVVIPALGHEFTYQASDNVLTATCTHNCDEYGEGVQLTIAPLDDLTYNGSAKGAALSGLEAFNTVTGLSVFAENIVYEQLIDEEYQDINYIPANAGSYRASLIVEGQTISVTYYIAKADLVENTNYTVPTDLTATYGQTLADVELPERWAWDDALDTLVGDVGEHTFSATFTPEDDSNYNTVTIEVTVTVGKADPDYTIPSELTAIYGQTLEDVELPAGWAWDDNTQSVGNAGTNVFKATFTPNDTANYNTVENIDVNLTVNKAASSCTVPVAKSALVYSGDPQALVFASTPTGGTMRYSLDGVNWSTDIPTGINAGDYTVYYKVVGDDNHNDTVEASVPVSIAKATNPLTVLISDWTYGDTANSPSVMGAYTTGVTYQYAVKGTDAWSNDVPTDAKTYTVKATVAESANYLEDTATCDFVIEAKSLANAIILLDKTNFAVEDSPYKPNVRFVILDGKILEANTDYTVSYENYEDVSENTPTVIITGKENYRLTATKAFTIGTNLSEAVVSVSGTYTYNGEAKTPNVTVTYKGVEVDSDNYTIAYSNNTNSGTATVTIIGVNSNGYTGSASTEFTIEKAALDAVAVNGTFSYTGEGISPTDVVVTLAGGAEVDSANYDVTFRNNVNAGTALVIVTAKKGTNYTGTADGTFVIDHAYTAVAEV</sequence>
<dbReference type="Pfam" id="PF18889">
    <property type="entry name" value="Beta_helix_3"/>
    <property type="match status" value="4"/>
</dbReference>
<evidence type="ECO:0000313" key="2">
    <source>
        <dbReference type="Proteomes" id="UP000183461"/>
    </source>
</evidence>
<feature type="non-terminal residue" evidence="1">
    <location>
        <position position="1313"/>
    </location>
</feature>
<proteinExistence type="predicted"/>
<protein>
    <submittedName>
        <fullName evidence="1">Uncharacterized protein</fullName>
    </submittedName>
</protein>
<dbReference type="Proteomes" id="UP000183461">
    <property type="component" value="Unassembled WGS sequence"/>
</dbReference>
<accession>A0A1K1Q4Q6</accession>
<organism evidence="1 2">
    <name type="scientific">Ruminococcus flavefaciens</name>
    <dbReference type="NCBI Taxonomy" id="1265"/>
    <lineage>
        <taxon>Bacteria</taxon>
        <taxon>Bacillati</taxon>
        <taxon>Bacillota</taxon>
        <taxon>Clostridia</taxon>
        <taxon>Eubacteriales</taxon>
        <taxon>Oscillospiraceae</taxon>
        <taxon>Ruminococcus</taxon>
    </lineage>
</organism>
<name>A0A1K1Q4Q6_RUMFL</name>
<evidence type="ECO:0000313" key="1">
    <source>
        <dbReference type="EMBL" id="SFW54673.1"/>
    </source>
</evidence>